<evidence type="ECO:0000259" key="2">
    <source>
        <dbReference type="SMART" id="SM00644"/>
    </source>
</evidence>
<dbReference type="InterPro" id="IPR006619">
    <property type="entry name" value="PGRP_domain_met/bac"/>
</dbReference>
<evidence type="ECO:0000259" key="3">
    <source>
        <dbReference type="SMART" id="SM00701"/>
    </source>
</evidence>
<dbReference type="GO" id="GO:0008270">
    <property type="term" value="F:zinc ion binding"/>
    <property type="evidence" value="ECO:0007669"/>
    <property type="project" value="InterPro"/>
</dbReference>
<dbReference type="InterPro" id="IPR036505">
    <property type="entry name" value="Amidase/PGRP_sf"/>
</dbReference>
<name>A0A4U0YVV6_9RHOB</name>
<dbReference type="SUPFAM" id="SSF55846">
    <property type="entry name" value="N-acetylmuramoyl-L-alanine amidase-like"/>
    <property type="match status" value="1"/>
</dbReference>
<dbReference type="InterPro" id="IPR015510">
    <property type="entry name" value="PGRP"/>
</dbReference>
<dbReference type="GO" id="GO:0009253">
    <property type="term" value="P:peptidoglycan catabolic process"/>
    <property type="evidence" value="ECO:0007669"/>
    <property type="project" value="InterPro"/>
</dbReference>
<organism evidence="4 5">
    <name type="scientific">Cereibacter changlensis</name>
    <dbReference type="NCBI Taxonomy" id="402884"/>
    <lineage>
        <taxon>Bacteria</taxon>
        <taxon>Pseudomonadati</taxon>
        <taxon>Pseudomonadota</taxon>
        <taxon>Alphaproteobacteria</taxon>
        <taxon>Rhodobacterales</taxon>
        <taxon>Paracoccaceae</taxon>
        <taxon>Cereibacter</taxon>
    </lineage>
</organism>
<gene>
    <name evidence="4" type="ORF">FAZ78_08955</name>
</gene>
<accession>A0A4U0YVV6</accession>
<dbReference type="Gene3D" id="3.40.80.10">
    <property type="entry name" value="Peptidoglycan recognition protein-like"/>
    <property type="match status" value="1"/>
</dbReference>
<dbReference type="Proteomes" id="UP000306340">
    <property type="component" value="Unassembled WGS sequence"/>
</dbReference>
<evidence type="ECO:0000256" key="1">
    <source>
        <dbReference type="ARBA" id="ARBA00007553"/>
    </source>
</evidence>
<dbReference type="PANTHER" id="PTHR11022">
    <property type="entry name" value="PEPTIDOGLYCAN RECOGNITION PROTEIN"/>
    <property type="match status" value="1"/>
</dbReference>
<dbReference type="AlphaFoldDB" id="A0A4U0YVV6"/>
<evidence type="ECO:0000313" key="4">
    <source>
        <dbReference type="EMBL" id="TKA96890.1"/>
    </source>
</evidence>
<proteinExistence type="inferred from homology"/>
<dbReference type="EMBL" id="SWAU01000068">
    <property type="protein sequence ID" value="TKA96890.1"/>
    <property type="molecule type" value="Genomic_DNA"/>
</dbReference>
<dbReference type="Pfam" id="PF01510">
    <property type="entry name" value="Amidase_2"/>
    <property type="match status" value="1"/>
</dbReference>
<dbReference type="GO" id="GO:0008745">
    <property type="term" value="F:N-acetylmuramoyl-L-alanine amidase activity"/>
    <property type="evidence" value="ECO:0007669"/>
    <property type="project" value="InterPro"/>
</dbReference>
<dbReference type="InterPro" id="IPR002502">
    <property type="entry name" value="Amidase_domain"/>
</dbReference>
<dbReference type="CDD" id="cd06583">
    <property type="entry name" value="PGRP"/>
    <property type="match status" value="1"/>
</dbReference>
<comment type="similarity">
    <text evidence="1">Belongs to the N-acetylmuramoyl-L-alanine amidase 2 family.</text>
</comment>
<comment type="caution">
    <text evidence="4">The sequence shown here is derived from an EMBL/GenBank/DDBJ whole genome shotgun (WGS) entry which is preliminary data.</text>
</comment>
<protein>
    <recommendedName>
        <fullName evidence="6">N-acetylmuramoyl-L-alanine amidase</fullName>
    </recommendedName>
</protein>
<dbReference type="SMART" id="SM00644">
    <property type="entry name" value="Ami_2"/>
    <property type="match status" value="1"/>
</dbReference>
<dbReference type="PANTHER" id="PTHR11022:SF41">
    <property type="entry name" value="PEPTIDOGLYCAN-RECOGNITION PROTEIN LC-RELATED"/>
    <property type="match status" value="1"/>
</dbReference>
<feature type="domain" description="Peptidoglycan recognition protein family" evidence="3">
    <location>
        <begin position="62"/>
        <end position="200"/>
    </location>
</feature>
<evidence type="ECO:0000313" key="5">
    <source>
        <dbReference type="Proteomes" id="UP000306340"/>
    </source>
</evidence>
<dbReference type="SMART" id="SM00701">
    <property type="entry name" value="PGRP"/>
    <property type="match status" value="1"/>
</dbReference>
<evidence type="ECO:0008006" key="6">
    <source>
        <dbReference type="Google" id="ProtNLM"/>
    </source>
</evidence>
<reference evidence="4 5" key="1">
    <citation type="submission" date="2019-04" db="EMBL/GenBank/DDBJ databases">
        <title>Crypto-aerobic microbial life in anoxic (sulfidic) marine sediments.</title>
        <authorList>
            <person name="Bhattacharya S."/>
            <person name="Roy C."/>
            <person name="Mondal N."/>
            <person name="Sarkar J."/>
            <person name="Mandal S."/>
            <person name="Rameez M.J."/>
            <person name="Ghosh W."/>
        </authorList>
    </citation>
    <scope>NUCLEOTIDE SEQUENCE [LARGE SCALE GENOMIC DNA]</scope>
    <source>
        <strain evidence="4 5">SBBC</strain>
    </source>
</reference>
<feature type="domain" description="N-acetylmuramoyl-L-alanine amidase" evidence="2">
    <location>
        <begin position="66"/>
        <end position="206"/>
    </location>
</feature>
<sequence>MVRSIPGGAFVSNPSLSLIQTGLRDMGHDPGPVDGLWGKKTRGAVEALIAAGGKPAGRLIAPQTSAMIYQGSARHPVREVVLHCTATRPDWMGNATLAEKRAEIRRWHLERGWRDIGYHWLIDRDGAIAAGRAETVIGAHVIGHNAGTIGISLIGGAGSAVTDRFAEHYTPAQERSLRDLLQGIGMRTQIAAISGHNDYAAKACPGFTVAEWLKAA</sequence>